<gene>
    <name evidence="2" type="ORF">GCM10023350_14550</name>
</gene>
<protein>
    <submittedName>
        <fullName evidence="2">Uncharacterized protein</fullName>
    </submittedName>
</protein>
<reference evidence="3" key="1">
    <citation type="journal article" date="2019" name="Int. J. Syst. Evol. Microbiol.">
        <title>The Global Catalogue of Microorganisms (GCM) 10K type strain sequencing project: providing services to taxonomists for standard genome sequencing and annotation.</title>
        <authorList>
            <consortium name="The Broad Institute Genomics Platform"/>
            <consortium name="The Broad Institute Genome Sequencing Center for Infectious Disease"/>
            <person name="Wu L."/>
            <person name="Ma J."/>
        </authorList>
    </citation>
    <scope>NUCLEOTIDE SEQUENCE [LARGE SCALE GENOMIC DNA]</scope>
    <source>
        <strain evidence="3">JCM 18532</strain>
    </source>
</reference>
<feature type="region of interest" description="Disordered" evidence="1">
    <location>
        <begin position="115"/>
        <end position="137"/>
    </location>
</feature>
<proteinExistence type="predicted"/>
<comment type="caution">
    <text evidence="2">The sequence shown here is derived from an EMBL/GenBank/DDBJ whole genome shotgun (WGS) entry which is preliminary data.</text>
</comment>
<sequence>MLSELPQDPAALADVRAQHLSCDPEDWDFVDLDGPVQCETSDVHSGRPFQRTVTFTDQGVNYTEVRRWTAGGEIYAAVSSSTERKVGTVCVRHPGSADPAGADHGRRELVLVHGLVTLPPRTSPPRSPEPSRRAAHG</sequence>
<dbReference type="Proteomes" id="UP001499882">
    <property type="component" value="Unassembled WGS sequence"/>
</dbReference>
<evidence type="ECO:0000313" key="3">
    <source>
        <dbReference type="Proteomes" id="UP001499882"/>
    </source>
</evidence>
<keyword evidence="3" id="KW-1185">Reference proteome</keyword>
<name>A0ABP8YL71_9ACTN</name>
<accession>A0ABP8YL71</accession>
<organism evidence="2 3">
    <name type="scientific">Nocardioides endophyticus</name>
    <dbReference type="NCBI Taxonomy" id="1353775"/>
    <lineage>
        <taxon>Bacteria</taxon>
        <taxon>Bacillati</taxon>
        <taxon>Actinomycetota</taxon>
        <taxon>Actinomycetes</taxon>
        <taxon>Propionibacteriales</taxon>
        <taxon>Nocardioidaceae</taxon>
        <taxon>Nocardioides</taxon>
    </lineage>
</organism>
<evidence type="ECO:0000256" key="1">
    <source>
        <dbReference type="SAM" id="MobiDB-lite"/>
    </source>
</evidence>
<evidence type="ECO:0000313" key="2">
    <source>
        <dbReference type="EMBL" id="GAA4732267.1"/>
    </source>
</evidence>
<dbReference type="EMBL" id="BAABKN010000009">
    <property type="protein sequence ID" value="GAA4732267.1"/>
    <property type="molecule type" value="Genomic_DNA"/>
</dbReference>